<dbReference type="SUPFAM" id="SSF48371">
    <property type="entry name" value="ARM repeat"/>
    <property type="match status" value="1"/>
</dbReference>
<sequence length="985" mass="109659">MVRSMPVRSWKREEAVAPVSPVVVDVSRRKKKYNRMDLTTCLKSLLLAIQQYRDSRTAQNAAQLQKQVEEVSGLKCDQLLSSGQVLPSECVSGLVGLAGNPNTSPALTSSIISLLAQLACDDDSREMLHSSYNLTSTLASVIHCHSATPGEPLVLQCLQVLQKLTYNTRIFQSTNYIHELISFLMTNIQSHDDDIIMPCLGLMANLCRDNHSVQSHIKSLDNVKPFYRTLINFLAHNSLTVVVFTLSILSSLTLNEKVGEKLFDAKNIHQTFQLVFNIIVNGDGTLTRKYSVDLLVDLLKNPKIADFLTRYQHFSACVSQVLGLLQSKDPDSAAKVLELLLAMCSVSGLRVLLCEVVFKPAGAKLRAVSRRQGGGLDGGRKAEPGLALVQWLSSPVEGAESCSVQALHLLNELLEEALGAESVPDCVLSFVEMLLPVLLGLLKGLDPTKGDAHLRKHCHRITHVTSLLLILCTEDSTRSLVSRQVTAQLCLSQVESLLSCCHSNSPLTCLPPGSDNDLSQVCAEALLKTLELMSKLRQQVKDMETSFYRMLQDQRIVTPLSLALTSHHRERVQTGLSLLFEATPLPDFPSLVLGESMAANNAYRQREAELSVKRVAVQEVPPPRSNTSVLDCSSGSSRSVHCLVEKIQNGLELQEQVKDSHVSEIIDVYEQKLSAFASKESRLQDLLEAKALALSQADRLIAQYRFQRAQAEAEARKLGGLLKDAERRREDLQSELSNQVLEVERSKADMEELLQHNARLQRDSEEHQALKGAYNALLSRFNESERLLKELQTAHISLTKQNDTLRKNHEALQLQHEKMASVLEERGEEIRSLHSDLQQKNSDIAGLHAELRAEEEKVKERDQERRDLEETVDVLRKELNKTEQARKDASIKVVTREIPLLISKHQHPKYASTTHVKESTKTSNILCFPGVVSGAAEEPAGDKAEAEGGRAEQTLGDDRHDPQPQQRQDEERRQPVALRLRDADE</sequence>
<dbReference type="InterPro" id="IPR048701">
    <property type="entry name" value="CIP2A_N"/>
</dbReference>
<keyword evidence="5" id="KW-1185">Reference proteome</keyword>
<evidence type="ECO:0000256" key="1">
    <source>
        <dbReference type="SAM" id="Coils"/>
    </source>
</evidence>
<reference evidence="4" key="3">
    <citation type="submission" date="2025-09" db="UniProtKB">
        <authorList>
            <consortium name="Ensembl"/>
        </authorList>
    </citation>
    <scope>IDENTIFICATION</scope>
</reference>
<dbReference type="Pfam" id="PF21044">
    <property type="entry name" value="CIP2A_N"/>
    <property type="match status" value="1"/>
</dbReference>
<dbReference type="PANTHER" id="PTHR23161">
    <property type="entry name" value="PROTEIN CIP2A"/>
    <property type="match status" value="1"/>
</dbReference>
<dbReference type="InParanoid" id="A0A4W6G4G6"/>
<dbReference type="GeneTree" id="ENSGT00940000153251"/>
<dbReference type="AlphaFoldDB" id="A0A4W6G4G6"/>
<evidence type="ECO:0000256" key="2">
    <source>
        <dbReference type="SAM" id="MobiDB-lite"/>
    </source>
</evidence>
<dbReference type="InterPro" id="IPR042510">
    <property type="entry name" value="CIP2A"/>
</dbReference>
<feature type="coiled-coil region" evidence="1">
    <location>
        <begin position="837"/>
        <end position="892"/>
    </location>
</feature>
<feature type="domain" description="CIP2A N-terminal" evidence="3">
    <location>
        <begin position="58"/>
        <end position="609"/>
    </location>
</feature>
<feature type="region of interest" description="Disordered" evidence="2">
    <location>
        <begin position="935"/>
        <end position="985"/>
    </location>
</feature>
<dbReference type="PANTHER" id="PTHR23161:SF2">
    <property type="entry name" value="PROTEIN CIP2A"/>
    <property type="match status" value="1"/>
</dbReference>
<evidence type="ECO:0000259" key="3">
    <source>
        <dbReference type="Pfam" id="PF21044"/>
    </source>
</evidence>
<dbReference type="Ensembl" id="ENSLCAT00010059490.1">
    <property type="protein sequence ID" value="ENSLCAP00010057911.1"/>
    <property type="gene ID" value="ENSLCAG00010027009.1"/>
</dbReference>
<feature type="compositionally biased region" description="Basic and acidic residues" evidence="2">
    <location>
        <begin position="940"/>
        <end position="985"/>
    </location>
</feature>
<evidence type="ECO:0000313" key="4">
    <source>
        <dbReference type="Ensembl" id="ENSLCAP00010057911.1"/>
    </source>
</evidence>
<feature type="coiled-coil region" evidence="1">
    <location>
        <begin position="694"/>
        <end position="808"/>
    </location>
</feature>
<dbReference type="InterPro" id="IPR011989">
    <property type="entry name" value="ARM-like"/>
</dbReference>
<reference evidence="4" key="2">
    <citation type="submission" date="2025-08" db="UniProtKB">
        <authorList>
            <consortium name="Ensembl"/>
        </authorList>
    </citation>
    <scope>IDENTIFICATION</scope>
</reference>
<organism evidence="4 5">
    <name type="scientific">Lates calcarifer</name>
    <name type="common">Barramundi</name>
    <name type="synonym">Holocentrus calcarifer</name>
    <dbReference type="NCBI Taxonomy" id="8187"/>
    <lineage>
        <taxon>Eukaryota</taxon>
        <taxon>Metazoa</taxon>
        <taxon>Chordata</taxon>
        <taxon>Craniata</taxon>
        <taxon>Vertebrata</taxon>
        <taxon>Euteleostomi</taxon>
        <taxon>Actinopterygii</taxon>
        <taxon>Neopterygii</taxon>
        <taxon>Teleostei</taxon>
        <taxon>Neoteleostei</taxon>
        <taxon>Acanthomorphata</taxon>
        <taxon>Carangaria</taxon>
        <taxon>Carangaria incertae sedis</taxon>
        <taxon>Centropomidae</taxon>
        <taxon>Lates</taxon>
    </lineage>
</organism>
<dbReference type="STRING" id="8187.ENSLCAP00010057911"/>
<accession>A0A4W6G4G6</accession>
<keyword evidence="1" id="KW-0175">Coiled coil</keyword>
<dbReference type="InterPro" id="IPR016024">
    <property type="entry name" value="ARM-type_fold"/>
</dbReference>
<proteinExistence type="predicted"/>
<reference evidence="5" key="1">
    <citation type="submission" date="2015-09" db="EMBL/GenBank/DDBJ databases">
        <authorList>
            <person name="Sai Rama Sridatta P."/>
        </authorList>
    </citation>
    <scope>NUCLEOTIDE SEQUENCE [LARGE SCALE GENOMIC DNA]</scope>
</reference>
<protein>
    <submittedName>
        <fullName evidence="4">Cellular inhibitor of PP2A</fullName>
    </submittedName>
</protein>
<evidence type="ECO:0000313" key="5">
    <source>
        <dbReference type="Proteomes" id="UP000314980"/>
    </source>
</evidence>
<dbReference type="Proteomes" id="UP000314980">
    <property type="component" value="Unassembled WGS sequence"/>
</dbReference>
<name>A0A4W6G4G6_LATCA</name>
<dbReference type="Gene3D" id="1.25.10.10">
    <property type="entry name" value="Leucine-rich Repeat Variant"/>
    <property type="match status" value="1"/>
</dbReference>